<feature type="compositionally biased region" description="Low complexity" evidence="1">
    <location>
        <begin position="42"/>
        <end position="63"/>
    </location>
</feature>
<organism evidence="2 3">
    <name type="scientific">Cudoniella acicularis</name>
    <dbReference type="NCBI Taxonomy" id="354080"/>
    <lineage>
        <taxon>Eukaryota</taxon>
        <taxon>Fungi</taxon>
        <taxon>Dikarya</taxon>
        <taxon>Ascomycota</taxon>
        <taxon>Pezizomycotina</taxon>
        <taxon>Leotiomycetes</taxon>
        <taxon>Helotiales</taxon>
        <taxon>Tricladiaceae</taxon>
        <taxon>Cudoniella</taxon>
    </lineage>
</organism>
<comment type="caution">
    <text evidence="2">The sequence shown here is derived from an EMBL/GenBank/DDBJ whole genome shotgun (WGS) entry which is preliminary data.</text>
</comment>
<accession>A0A8H4RUV8</accession>
<name>A0A8H4RUV8_9HELO</name>
<evidence type="ECO:0000313" key="3">
    <source>
        <dbReference type="Proteomes" id="UP000566819"/>
    </source>
</evidence>
<feature type="compositionally biased region" description="Polar residues" evidence="1">
    <location>
        <begin position="64"/>
        <end position="91"/>
    </location>
</feature>
<protein>
    <submittedName>
        <fullName evidence="2">Uncharacterized protein</fullName>
    </submittedName>
</protein>
<evidence type="ECO:0000313" key="2">
    <source>
        <dbReference type="EMBL" id="KAF4635379.1"/>
    </source>
</evidence>
<keyword evidence="3" id="KW-1185">Reference proteome</keyword>
<dbReference type="Proteomes" id="UP000566819">
    <property type="component" value="Unassembled WGS sequence"/>
</dbReference>
<evidence type="ECO:0000256" key="1">
    <source>
        <dbReference type="SAM" id="MobiDB-lite"/>
    </source>
</evidence>
<sequence length="164" mass="17696">MEALSNTQITITAISQCTSPYPTITTGHQNPAVGDSLVPHRSLISSSMSPTPSPSFTGPSESSRCPTNASATSRAQTAQYSPESVQYDNTSGLGGDEPSGYGQFGFIKPKDSRVAQEFDELDFGNSSHMSCEKVEGYIKCRLQDERPVGYVPDILVRKIARIKD</sequence>
<dbReference type="EMBL" id="JAAMPI010000123">
    <property type="protein sequence ID" value="KAF4635379.1"/>
    <property type="molecule type" value="Genomic_DNA"/>
</dbReference>
<gene>
    <name evidence="2" type="ORF">G7Y89_g2726</name>
</gene>
<feature type="region of interest" description="Disordered" evidence="1">
    <location>
        <begin position="42"/>
        <end position="101"/>
    </location>
</feature>
<dbReference type="AlphaFoldDB" id="A0A8H4RUV8"/>
<proteinExistence type="predicted"/>
<reference evidence="2 3" key="1">
    <citation type="submission" date="2020-03" db="EMBL/GenBank/DDBJ databases">
        <title>Draft Genome Sequence of Cudoniella acicularis.</title>
        <authorList>
            <person name="Buettner E."/>
            <person name="Kellner H."/>
        </authorList>
    </citation>
    <scope>NUCLEOTIDE SEQUENCE [LARGE SCALE GENOMIC DNA]</scope>
    <source>
        <strain evidence="2 3">DSM 108380</strain>
    </source>
</reference>